<feature type="compositionally biased region" description="Polar residues" evidence="3">
    <location>
        <begin position="326"/>
        <end position="349"/>
    </location>
</feature>
<evidence type="ECO:0000259" key="6">
    <source>
        <dbReference type="Pfam" id="PF08345"/>
    </source>
</evidence>
<keyword evidence="8" id="KW-1185">Reference proteome</keyword>
<dbReference type="Pfam" id="PF01514">
    <property type="entry name" value="YscJ_FliF"/>
    <property type="match status" value="1"/>
</dbReference>
<dbReference type="Proteomes" id="UP001652432">
    <property type="component" value="Unassembled WGS sequence"/>
</dbReference>
<dbReference type="PANTHER" id="PTHR30046:SF0">
    <property type="entry name" value="FLAGELLAR M-RING PROTEIN"/>
    <property type="match status" value="1"/>
</dbReference>
<keyword evidence="7" id="KW-0969">Cilium</keyword>
<protein>
    <submittedName>
        <fullName evidence="7">Flagellar M-ring protein FliF</fullName>
    </submittedName>
</protein>
<feature type="domain" description="Flagellar M-ring C-terminal" evidence="6">
    <location>
        <begin position="260"/>
        <end position="367"/>
    </location>
</feature>
<dbReference type="InterPro" id="IPR013556">
    <property type="entry name" value="Flag_M-ring_C"/>
</dbReference>
<proteinExistence type="predicted"/>
<evidence type="ECO:0000259" key="5">
    <source>
        <dbReference type="Pfam" id="PF01514"/>
    </source>
</evidence>
<name>A0ABT2T081_9FIRM</name>
<dbReference type="InterPro" id="IPR043427">
    <property type="entry name" value="YscJ/FliF"/>
</dbReference>
<keyword evidence="4" id="KW-0812">Transmembrane</keyword>
<feature type="domain" description="Flagellar M-ring N-terminal" evidence="5">
    <location>
        <begin position="46"/>
        <end position="219"/>
    </location>
</feature>
<gene>
    <name evidence="7" type="ORF">OCV77_03925</name>
</gene>
<organism evidence="7 8">
    <name type="scientific">Suilimivivens aceti</name>
    <dbReference type="NCBI Taxonomy" id="2981774"/>
    <lineage>
        <taxon>Bacteria</taxon>
        <taxon>Bacillati</taxon>
        <taxon>Bacillota</taxon>
        <taxon>Clostridia</taxon>
        <taxon>Lachnospirales</taxon>
        <taxon>Lachnospiraceae</taxon>
        <taxon>Suilimivivens</taxon>
    </lineage>
</organism>
<sequence>MQERLQKILKNILDWWNKFSTKQKTFIVAAAAGVIIAVAVIASVLTRPQYVLLLQCDTTKEASEVSDLLDEQGLDYKVSDDGYRIQINRKQQSQANLLLGANDIQAAAYTIDNVTSGGFSTTEADKQKRYELYLETRLADDFISMFSAIKSAKVDLNIPTDDGTLIAENKDTSAWILLELDGEFTTDNAAYLAKAVSKAVGNDTDENVVILDTDGNMLFSGDDSYSASGTASSQLGVKTQWETVVKNEVRQVLLGTNEFDKIEVASNLDINFATSEEVYHEYSAPDGATQGLKSSDRTYSSESTNDGGGVPGTDSNGDSTEYEYQDSGNSSSTVEETENNYLPNERITTTNNLPGVIDYDNSTIAVTAISYNVVREEDVKAQGLLDGISWEEYKLANAQGSRITVDDDILDVVSKATGFPAANIAFVARTENVFFDKEGLNISASNIVQIILIIIILALLAFVVLRSMRGEKASKQPEELPVESLLQSQPEIELEDISAEESSETKKLIEKFVDENPEAVANLLRNWLNQEWG</sequence>
<dbReference type="EMBL" id="JAOQKJ010000003">
    <property type="protein sequence ID" value="MCU6743657.1"/>
    <property type="molecule type" value="Genomic_DNA"/>
</dbReference>
<keyword evidence="4" id="KW-1133">Transmembrane helix</keyword>
<feature type="transmembrane region" description="Helical" evidence="4">
    <location>
        <begin position="447"/>
        <end position="465"/>
    </location>
</feature>
<dbReference type="RefSeq" id="WP_262573481.1">
    <property type="nucleotide sequence ID" value="NZ_JAOQKJ010000003.1"/>
</dbReference>
<evidence type="ECO:0000313" key="7">
    <source>
        <dbReference type="EMBL" id="MCU6743657.1"/>
    </source>
</evidence>
<dbReference type="InterPro" id="IPR045851">
    <property type="entry name" value="AMP-bd_C_sf"/>
</dbReference>
<dbReference type="InterPro" id="IPR006182">
    <property type="entry name" value="FliF_N_dom"/>
</dbReference>
<keyword evidence="2 4" id="KW-0472">Membrane</keyword>
<feature type="compositionally biased region" description="Polar residues" evidence="3">
    <location>
        <begin position="291"/>
        <end position="305"/>
    </location>
</feature>
<evidence type="ECO:0000256" key="4">
    <source>
        <dbReference type="SAM" id="Phobius"/>
    </source>
</evidence>
<keyword evidence="7" id="KW-0966">Cell projection</keyword>
<accession>A0ABT2T081</accession>
<feature type="region of interest" description="Disordered" evidence="3">
    <location>
        <begin position="282"/>
        <end position="349"/>
    </location>
</feature>
<reference evidence="7 8" key="1">
    <citation type="journal article" date="2021" name="ISME Commun">
        <title>Automated analysis of genomic sequences facilitates high-throughput and comprehensive description of bacteria.</title>
        <authorList>
            <person name="Hitch T.C.A."/>
        </authorList>
    </citation>
    <scope>NUCLEOTIDE SEQUENCE [LARGE SCALE GENOMIC DNA]</scope>
    <source>
        <strain evidence="7 8">Sanger_18</strain>
    </source>
</reference>
<dbReference type="PANTHER" id="PTHR30046">
    <property type="entry name" value="FLAGELLAR M-RING PROTEIN"/>
    <property type="match status" value="1"/>
</dbReference>
<feature type="transmembrane region" description="Helical" evidence="4">
    <location>
        <begin position="26"/>
        <end position="45"/>
    </location>
</feature>
<evidence type="ECO:0000256" key="2">
    <source>
        <dbReference type="ARBA" id="ARBA00023136"/>
    </source>
</evidence>
<comment type="subcellular location">
    <subcellularLocation>
        <location evidence="1">Membrane</location>
    </subcellularLocation>
</comment>
<comment type="caution">
    <text evidence="7">The sequence shown here is derived from an EMBL/GenBank/DDBJ whole genome shotgun (WGS) entry which is preliminary data.</text>
</comment>
<dbReference type="Gene3D" id="3.30.300.30">
    <property type="match status" value="1"/>
</dbReference>
<dbReference type="Pfam" id="PF08345">
    <property type="entry name" value="YscJ_FliF_C"/>
    <property type="match status" value="1"/>
</dbReference>
<keyword evidence="7" id="KW-0282">Flagellum</keyword>
<evidence type="ECO:0000256" key="1">
    <source>
        <dbReference type="ARBA" id="ARBA00004370"/>
    </source>
</evidence>
<evidence type="ECO:0000256" key="3">
    <source>
        <dbReference type="SAM" id="MobiDB-lite"/>
    </source>
</evidence>
<evidence type="ECO:0000313" key="8">
    <source>
        <dbReference type="Proteomes" id="UP001652432"/>
    </source>
</evidence>